<protein>
    <recommendedName>
        <fullName evidence="3">DUF2989 domain-containing protein</fullName>
    </recommendedName>
</protein>
<organism evidence="1 2">
    <name type="scientific">Vibrio aquimaris</name>
    <dbReference type="NCBI Taxonomy" id="2587862"/>
    <lineage>
        <taxon>Bacteria</taxon>
        <taxon>Pseudomonadati</taxon>
        <taxon>Pseudomonadota</taxon>
        <taxon>Gammaproteobacteria</taxon>
        <taxon>Vibrionales</taxon>
        <taxon>Vibrionaceae</taxon>
        <taxon>Vibrio</taxon>
    </lineage>
</organism>
<evidence type="ECO:0000313" key="2">
    <source>
        <dbReference type="Proteomes" id="UP000326936"/>
    </source>
</evidence>
<name>A0A5P9CHU0_9VIBR</name>
<proteinExistence type="predicted"/>
<evidence type="ECO:0000313" key="1">
    <source>
        <dbReference type="EMBL" id="QFT25840.1"/>
    </source>
</evidence>
<reference evidence="1 2" key="1">
    <citation type="submission" date="2019-10" db="EMBL/GenBank/DDBJ databases">
        <title>Complete genome sequence of Vibrio sp. strain THAF100, isolated from non-filtered water from the water column of tank 6 of a marine aquarium containing stony-coral fragments. Water maintained at 26 degree C.</title>
        <authorList>
            <person name="Ruckert C."/>
            <person name="Franco A."/>
            <person name="Kalinowski J."/>
            <person name="Glaeser S."/>
        </authorList>
    </citation>
    <scope>NUCLEOTIDE SEQUENCE [LARGE SCALE GENOMIC DNA]</scope>
    <source>
        <strain evidence="1 2">THAF100</strain>
    </source>
</reference>
<dbReference type="OrthoDB" id="5900133at2"/>
<dbReference type="InterPro" id="IPR021372">
    <property type="entry name" value="DUF2989"/>
</dbReference>
<accession>A0A5P9CHU0</accession>
<gene>
    <name evidence="1" type="ORF">FIV01_05315</name>
</gene>
<dbReference type="EMBL" id="CP045350">
    <property type="protein sequence ID" value="QFT25840.1"/>
    <property type="molecule type" value="Genomic_DNA"/>
</dbReference>
<dbReference type="Pfam" id="PF11207">
    <property type="entry name" value="DUF2989"/>
    <property type="match status" value="1"/>
</dbReference>
<dbReference type="PROSITE" id="PS51257">
    <property type="entry name" value="PROKAR_LIPOPROTEIN"/>
    <property type="match status" value="1"/>
</dbReference>
<keyword evidence="2" id="KW-1185">Reference proteome</keyword>
<dbReference type="KEGG" id="vaq:FIV01_05315"/>
<sequence length="273" mass="31250" precursor="true">MKPLKLFAIVVLAAAVTGCFENRRNTDQLCKDNPKLRCERMNQNDGQCKLPRTKLIWHRYDSFRNPSDAMLIKEYALTAEYKKCIELASQIQTIDQGDLRRKRFNALVNAGEDLETLVEKIRKSSSPDALYFLWSQTGDESARRSFLQLEGKPALETAEMQYALATFYTSRDLEKTVKLLNKSLELSDGDNLNTDIFKSLASINYQINQKEQAYVWAMVASAFEVPVIASAQEMKLLYGFSEDKYKQLDDIADDIQSALDSGKYKRSMMPKFN</sequence>
<dbReference type="AlphaFoldDB" id="A0A5P9CHU0"/>
<dbReference type="Proteomes" id="UP000326936">
    <property type="component" value="Chromosome"/>
</dbReference>
<dbReference type="RefSeq" id="WP_152430060.1">
    <property type="nucleotide sequence ID" value="NZ_CBCSDK010000002.1"/>
</dbReference>
<evidence type="ECO:0008006" key="3">
    <source>
        <dbReference type="Google" id="ProtNLM"/>
    </source>
</evidence>